<organism evidence="1">
    <name type="scientific">marine sediment metagenome</name>
    <dbReference type="NCBI Taxonomy" id="412755"/>
    <lineage>
        <taxon>unclassified sequences</taxon>
        <taxon>metagenomes</taxon>
        <taxon>ecological metagenomes</taxon>
    </lineage>
</organism>
<gene>
    <name evidence="1" type="ORF">S06H3_47895</name>
</gene>
<comment type="caution">
    <text evidence="1">The sequence shown here is derived from an EMBL/GenBank/DDBJ whole genome shotgun (WGS) entry which is preliminary data.</text>
</comment>
<dbReference type="EMBL" id="BARV01030122">
    <property type="protein sequence ID" value="GAI37745.1"/>
    <property type="molecule type" value="Genomic_DNA"/>
</dbReference>
<accession>X1PFD1</accession>
<sequence>MRMKKVGLLSLALVLVLALTGAAFAKWSETLKIEGTVNTGELDVAWSVEQCSDNETAGKDCSNVTASITDYTMYVTLNNAYPCIEYKVDFNIENTGTIPFHIGAFNITESDLPACSTIEITDLNCTQVHPGDKALGSVKVHLCNDALEGHTYNFKAELEVVQWNEA</sequence>
<protein>
    <submittedName>
        <fullName evidence="1">Uncharacterized protein</fullName>
    </submittedName>
</protein>
<reference evidence="1" key="1">
    <citation type="journal article" date="2014" name="Front. Microbiol.">
        <title>High frequency of phylogenetically diverse reductive dehalogenase-homologous genes in deep subseafloor sedimentary metagenomes.</title>
        <authorList>
            <person name="Kawai M."/>
            <person name="Futagami T."/>
            <person name="Toyoda A."/>
            <person name="Takaki Y."/>
            <person name="Nishi S."/>
            <person name="Hori S."/>
            <person name="Arai W."/>
            <person name="Tsubouchi T."/>
            <person name="Morono Y."/>
            <person name="Uchiyama I."/>
            <person name="Ito T."/>
            <person name="Fujiyama A."/>
            <person name="Inagaki F."/>
            <person name="Takami H."/>
        </authorList>
    </citation>
    <scope>NUCLEOTIDE SEQUENCE</scope>
    <source>
        <strain evidence="1">Expedition CK06-06</strain>
    </source>
</reference>
<proteinExistence type="predicted"/>
<name>X1PFD1_9ZZZZ</name>
<dbReference type="AlphaFoldDB" id="X1PFD1"/>
<evidence type="ECO:0000313" key="1">
    <source>
        <dbReference type="EMBL" id="GAI37745.1"/>
    </source>
</evidence>